<feature type="region of interest" description="Disordered" evidence="5">
    <location>
        <begin position="529"/>
        <end position="572"/>
    </location>
</feature>
<feature type="domain" description="MYND-type" evidence="6">
    <location>
        <begin position="338"/>
        <end position="379"/>
    </location>
</feature>
<dbReference type="PROSITE" id="PS01360">
    <property type="entry name" value="ZF_MYND_1"/>
    <property type="match status" value="1"/>
</dbReference>
<comment type="caution">
    <text evidence="7">The sequence shown here is derived from an EMBL/GenBank/DDBJ whole genome shotgun (WGS) entry which is preliminary data.</text>
</comment>
<evidence type="ECO:0000256" key="4">
    <source>
        <dbReference type="PROSITE-ProRule" id="PRU00134"/>
    </source>
</evidence>
<keyword evidence="3" id="KW-0862">Zinc</keyword>
<sequence>STNLEEERETRMATGEQFLTKNYEKWNNFQDDSDSDTEDVPRVPTQFDVEGDADIVISTEMLLATNQVERYRKLEKKQLEVWQVVVRQLRVWSASSAGADDGHDAVPCRPYCILVNNLYPLGQVVSKKICDPPEVYPSPQTVLDLTLQAMLDPPTNTPQHRPDKIVFPDKNYVGQLRKSYSALGIECSYLSESDGIDAYIQELSQHLIRKDLASVAEVSERAGLMSGTGVTTDALTAFYSACEQYAKLEPWDRLAERQAIQVDAVGDEELRLDARHHVGRGTVFSSVISTRTGSGSNGEGGDHIRGMALFYTRADLERRVLPPGEQLALMENPELRRCANCDKRAVPGKELKRCTRCKCTFYCDAPCQRGHWKDHKVSCTPPGSASSGSGEHKIVWGAKEMSILYGPQTSVPFDDLDVITKHSLPIAKVKGEALYPSAVVFRKGDPSVPDVAELAWLTRALNAQIELVSNQPLFMQNTMGELLGLDDPSSELRKLELNCQTLGHDDYLVIRNSTVLTMHDVERLRKVVKKQQAGATKTGGETQKGGEATGDNEESDEDGADLQDGEKGCSVM</sequence>
<keyword evidence="2 4" id="KW-0863">Zinc-finger</keyword>
<organism evidence="7 8">
    <name type="scientific">Phytophthora infestans</name>
    <name type="common">Potato late blight agent</name>
    <name type="synonym">Botrytis infestans</name>
    <dbReference type="NCBI Taxonomy" id="4787"/>
    <lineage>
        <taxon>Eukaryota</taxon>
        <taxon>Sar</taxon>
        <taxon>Stramenopiles</taxon>
        <taxon>Oomycota</taxon>
        <taxon>Peronosporomycetes</taxon>
        <taxon>Peronosporales</taxon>
        <taxon>Peronosporaceae</taxon>
        <taxon>Phytophthora</taxon>
    </lineage>
</organism>
<protein>
    <submittedName>
        <fullName evidence="7">MYND finger</fullName>
    </submittedName>
</protein>
<dbReference type="EMBL" id="JAACNO010001954">
    <property type="protein sequence ID" value="KAF4136415.1"/>
    <property type="molecule type" value="Genomic_DNA"/>
</dbReference>
<evidence type="ECO:0000259" key="6">
    <source>
        <dbReference type="PROSITE" id="PS50865"/>
    </source>
</evidence>
<feature type="compositionally biased region" description="Low complexity" evidence="5">
    <location>
        <begin position="531"/>
        <end position="541"/>
    </location>
</feature>
<feature type="compositionally biased region" description="Acidic residues" evidence="5">
    <location>
        <begin position="550"/>
        <end position="563"/>
    </location>
</feature>
<dbReference type="Gene3D" id="6.10.140.2220">
    <property type="match status" value="1"/>
</dbReference>
<evidence type="ECO:0000256" key="1">
    <source>
        <dbReference type="ARBA" id="ARBA00022723"/>
    </source>
</evidence>
<evidence type="ECO:0000256" key="2">
    <source>
        <dbReference type="ARBA" id="ARBA00022771"/>
    </source>
</evidence>
<accession>A0A8S9U5T7</accession>
<dbReference type="Proteomes" id="UP000704712">
    <property type="component" value="Unassembled WGS sequence"/>
</dbReference>
<dbReference type="SUPFAM" id="SSF144232">
    <property type="entry name" value="HIT/MYND zinc finger-like"/>
    <property type="match status" value="1"/>
</dbReference>
<evidence type="ECO:0000256" key="3">
    <source>
        <dbReference type="ARBA" id="ARBA00022833"/>
    </source>
</evidence>
<evidence type="ECO:0000313" key="7">
    <source>
        <dbReference type="EMBL" id="KAF4136415.1"/>
    </source>
</evidence>
<keyword evidence="1" id="KW-0479">Metal-binding</keyword>
<proteinExistence type="predicted"/>
<feature type="non-terminal residue" evidence="7">
    <location>
        <position position="572"/>
    </location>
</feature>
<evidence type="ECO:0000256" key="5">
    <source>
        <dbReference type="SAM" id="MobiDB-lite"/>
    </source>
</evidence>
<name>A0A8S9U5T7_PHYIN</name>
<dbReference type="InterPro" id="IPR002893">
    <property type="entry name" value="Znf_MYND"/>
</dbReference>
<gene>
    <name evidence="7" type="ORF">GN958_ATG14395</name>
</gene>
<dbReference type="Pfam" id="PF01753">
    <property type="entry name" value="zf-MYND"/>
    <property type="match status" value="1"/>
</dbReference>
<evidence type="ECO:0000313" key="8">
    <source>
        <dbReference type="Proteomes" id="UP000704712"/>
    </source>
</evidence>
<dbReference type="PROSITE" id="PS50865">
    <property type="entry name" value="ZF_MYND_2"/>
    <property type="match status" value="1"/>
</dbReference>
<dbReference type="AlphaFoldDB" id="A0A8S9U5T7"/>
<dbReference type="GO" id="GO:0008270">
    <property type="term" value="F:zinc ion binding"/>
    <property type="evidence" value="ECO:0007669"/>
    <property type="project" value="UniProtKB-KW"/>
</dbReference>
<reference evidence="7" key="1">
    <citation type="submission" date="2020-03" db="EMBL/GenBank/DDBJ databases">
        <title>Hybrid Assembly of Korean Phytophthora infestans isolates.</title>
        <authorList>
            <person name="Prokchorchik M."/>
            <person name="Lee Y."/>
            <person name="Seo J."/>
            <person name="Cho J.-H."/>
            <person name="Park Y.-E."/>
            <person name="Jang D.-C."/>
            <person name="Im J.-S."/>
            <person name="Choi J.-G."/>
            <person name="Park H.-J."/>
            <person name="Lee G.-B."/>
            <person name="Lee Y.-G."/>
            <person name="Hong S.-Y."/>
            <person name="Cho K."/>
            <person name="Sohn K.H."/>
        </authorList>
    </citation>
    <scope>NUCLEOTIDE SEQUENCE</scope>
    <source>
        <strain evidence="7">KR_2_A2</strain>
    </source>
</reference>